<name>A0ABX5F868_9CHRO</name>
<dbReference type="InterPro" id="IPR040884">
    <property type="entry name" value="SLATT_1"/>
</dbReference>
<evidence type="ECO:0000313" key="4">
    <source>
        <dbReference type="Proteomes" id="UP000238218"/>
    </source>
</evidence>
<dbReference type="EMBL" id="PVWP01000005">
    <property type="protein sequence ID" value="PSB37710.1"/>
    <property type="molecule type" value="Genomic_DNA"/>
</dbReference>
<dbReference type="Pfam" id="PF18181">
    <property type="entry name" value="SLATT_1"/>
    <property type="match status" value="1"/>
</dbReference>
<keyword evidence="1" id="KW-0812">Transmembrane</keyword>
<evidence type="ECO:0000256" key="1">
    <source>
        <dbReference type="SAM" id="Phobius"/>
    </source>
</evidence>
<feature type="transmembrane region" description="Helical" evidence="1">
    <location>
        <begin position="26"/>
        <end position="44"/>
    </location>
</feature>
<dbReference type="Proteomes" id="UP000238218">
    <property type="component" value="Unassembled WGS sequence"/>
</dbReference>
<accession>A0ABX5F868</accession>
<organism evidence="3 4">
    <name type="scientific">Aphanothece cf. minutissima CCALA 015</name>
    <dbReference type="NCBI Taxonomy" id="2107695"/>
    <lineage>
        <taxon>Bacteria</taxon>
        <taxon>Bacillati</taxon>
        <taxon>Cyanobacteriota</taxon>
        <taxon>Cyanophyceae</taxon>
        <taxon>Oscillatoriophycideae</taxon>
        <taxon>Chroococcales</taxon>
        <taxon>Aphanothecaceae</taxon>
        <taxon>Aphanothece</taxon>
    </lineage>
</organism>
<dbReference type="NCBIfam" id="NF033634">
    <property type="entry name" value="SLATT_1"/>
    <property type="match status" value="1"/>
</dbReference>
<feature type="transmembrane region" description="Helical" evidence="1">
    <location>
        <begin position="50"/>
        <end position="71"/>
    </location>
</feature>
<evidence type="ECO:0000259" key="2">
    <source>
        <dbReference type="Pfam" id="PF18181"/>
    </source>
</evidence>
<protein>
    <submittedName>
        <fullName evidence="3">DUF4231 domain-containing protein</fullName>
    </submittedName>
</protein>
<comment type="caution">
    <text evidence="3">The sequence shown here is derived from an EMBL/GenBank/DDBJ whole genome shotgun (WGS) entry which is preliminary data.</text>
</comment>
<sequence>MDDSPAFAESTRRGFKLKADHNKQESLCFFVVVIACSLTSPLFITLGHGLWLGKVIPSVLSLVAAGGTAWLQLRKPQSLWSIYRDCQRRVEDSQTKYVYGLEEYAVSEDERRVLLANDVRKIAWDAHRRWLPLVPTPEAIGGYNSKGVIGDGN</sequence>
<keyword evidence="4" id="KW-1185">Reference proteome</keyword>
<reference evidence="3 4" key="1">
    <citation type="submission" date="2018-03" db="EMBL/GenBank/DDBJ databases">
        <title>The ancient ancestry and fast evolution of plastids.</title>
        <authorList>
            <person name="Moore K.R."/>
            <person name="Magnabosco C."/>
            <person name="Momper L."/>
            <person name="Gold D.A."/>
            <person name="Bosak T."/>
            <person name="Fournier G.P."/>
        </authorList>
    </citation>
    <scope>NUCLEOTIDE SEQUENCE [LARGE SCALE GENOMIC DNA]</scope>
    <source>
        <strain evidence="3 4">CCALA 015</strain>
    </source>
</reference>
<feature type="domain" description="SMODS and SLOG-associating 2TM effector" evidence="2">
    <location>
        <begin position="16"/>
        <end position="130"/>
    </location>
</feature>
<keyword evidence="1" id="KW-1133">Transmembrane helix</keyword>
<evidence type="ECO:0000313" key="3">
    <source>
        <dbReference type="EMBL" id="PSB37710.1"/>
    </source>
</evidence>
<proteinExistence type="predicted"/>
<gene>
    <name evidence="3" type="ORF">C7B81_08205</name>
</gene>
<keyword evidence="1" id="KW-0472">Membrane</keyword>